<evidence type="ECO:0000259" key="13">
    <source>
        <dbReference type="PROSITE" id="PS51643"/>
    </source>
</evidence>
<dbReference type="Pfam" id="PF22590">
    <property type="entry name" value="Cas3-like_C_2"/>
    <property type="match status" value="1"/>
</dbReference>
<evidence type="ECO:0000313" key="15">
    <source>
        <dbReference type="Proteomes" id="UP000000939"/>
    </source>
</evidence>
<evidence type="ECO:0000256" key="8">
    <source>
        <dbReference type="ARBA" id="ARBA00022840"/>
    </source>
</evidence>
<dbReference type="Gene3D" id="3.40.50.300">
    <property type="entry name" value="P-loop containing nucleotide triphosphate hydrolases"/>
    <property type="match status" value="2"/>
</dbReference>
<dbReference type="InterPro" id="IPR014001">
    <property type="entry name" value="Helicase_ATP-bd"/>
</dbReference>
<keyword evidence="4" id="KW-0479">Metal-binding</keyword>
<dbReference type="InterPro" id="IPR006474">
    <property type="entry name" value="Helicase_Cas3_CRISPR-ass_core"/>
</dbReference>
<feature type="domain" description="Helicase ATP-binding" evidence="11">
    <location>
        <begin position="248"/>
        <end position="437"/>
    </location>
</feature>
<dbReference type="GO" id="GO:0003724">
    <property type="term" value="F:RNA helicase activity"/>
    <property type="evidence" value="ECO:0007669"/>
    <property type="project" value="TreeGrafter"/>
</dbReference>
<dbReference type="InterPro" id="IPR054712">
    <property type="entry name" value="Cas3-like_dom"/>
</dbReference>
<reference evidence="14 15" key="1">
    <citation type="journal article" date="2010" name="Stand. Genomic Sci.">
        <title>Complete genome sequence of Arcobacter nitrofigilis type strain (CI).</title>
        <authorList>
            <person name="Pati A."/>
            <person name="Gronow S."/>
            <person name="Lapidus A."/>
            <person name="Copeland A."/>
            <person name="Glavina Del Rio T."/>
            <person name="Nolan M."/>
            <person name="Lucas S."/>
            <person name="Tice H."/>
            <person name="Cheng J.F."/>
            <person name="Han C."/>
            <person name="Chertkov O."/>
            <person name="Bruce D."/>
            <person name="Tapia R."/>
            <person name="Goodwin L."/>
            <person name="Pitluck S."/>
            <person name="Liolios K."/>
            <person name="Ivanova N."/>
            <person name="Mavromatis K."/>
            <person name="Chen A."/>
            <person name="Palaniappan K."/>
            <person name="Land M."/>
            <person name="Hauser L."/>
            <person name="Chang Y.J."/>
            <person name="Jeffries C.D."/>
            <person name="Detter J.C."/>
            <person name="Rohde M."/>
            <person name="Goker M."/>
            <person name="Bristow J."/>
            <person name="Eisen J.A."/>
            <person name="Markowitz V."/>
            <person name="Hugenholtz P."/>
            <person name="Klenk H.P."/>
            <person name="Kyrpides N.C."/>
        </authorList>
    </citation>
    <scope>NUCLEOTIDE SEQUENCE [LARGE SCALE GENOMIC DNA]</scope>
    <source>
        <strain evidence="15">ATCC 33309 / DSM 7299 / CCUG 15893 / LMG 7604 / NCTC 12251 / CI</strain>
    </source>
</reference>
<keyword evidence="9" id="KW-0051">Antiviral defense</keyword>
<dbReference type="SUPFAM" id="SSF109604">
    <property type="entry name" value="HD-domain/PDEase-like"/>
    <property type="match status" value="1"/>
</dbReference>
<dbReference type="CDD" id="cd09641">
    <property type="entry name" value="Cas3''_I"/>
    <property type="match status" value="1"/>
</dbReference>
<dbReference type="PROSITE" id="PS51194">
    <property type="entry name" value="HELICASE_CTER"/>
    <property type="match status" value="1"/>
</dbReference>
<comment type="similarity">
    <text evidence="2">In the central section; belongs to the CRISPR-associated helicase Cas3 family.</text>
</comment>
<dbReference type="SUPFAM" id="SSF52540">
    <property type="entry name" value="P-loop containing nucleoside triphosphate hydrolases"/>
    <property type="match status" value="1"/>
</dbReference>
<dbReference type="NCBIfam" id="TIGR01596">
    <property type="entry name" value="cas3_HD"/>
    <property type="match status" value="1"/>
</dbReference>
<comment type="similarity">
    <text evidence="1">In the N-terminal section; belongs to the CRISPR-associated nuclease Cas3-HD family.</text>
</comment>
<keyword evidence="6" id="KW-0378">Hydrolase</keyword>
<evidence type="ECO:0000256" key="5">
    <source>
        <dbReference type="ARBA" id="ARBA00022741"/>
    </source>
</evidence>
<dbReference type="InterPro" id="IPR038257">
    <property type="entry name" value="CRISPR-assoc_Cas3_HD_sf"/>
</dbReference>
<dbReference type="InterPro" id="IPR050079">
    <property type="entry name" value="DEAD_box_RNA_helicase"/>
</dbReference>
<dbReference type="NCBIfam" id="TIGR01587">
    <property type="entry name" value="cas3_core"/>
    <property type="match status" value="1"/>
</dbReference>
<evidence type="ECO:0000256" key="3">
    <source>
        <dbReference type="ARBA" id="ARBA00022722"/>
    </source>
</evidence>
<dbReference type="EMBL" id="CP001999">
    <property type="protein sequence ID" value="ADG94443.1"/>
    <property type="molecule type" value="Genomic_DNA"/>
</dbReference>
<keyword evidence="15" id="KW-1185">Reference proteome</keyword>
<dbReference type="STRING" id="572480.Arnit_2795"/>
<gene>
    <name evidence="14" type="ordered locus">Arnit_2795</name>
</gene>
<feature type="domain" description="Helicase C-terminal" evidence="12">
    <location>
        <begin position="458"/>
        <end position="619"/>
    </location>
</feature>
<dbReference type="GO" id="GO:0005524">
    <property type="term" value="F:ATP binding"/>
    <property type="evidence" value="ECO:0007669"/>
    <property type="project" value="UniProtKB-KW"/>
</dbReference>
<proteinExistence type="inferred from homology"/>
<dbReference type="RefSeq" id="WP_013136588.1">
    <property type="nucleotide sequence ID" value="NC_014166.1"/>
</dbReference>
<dbReference type="Pfam" id="PF00270">
    <property type="entry name" value="DEAD"/>
    <property type="match status" value="1"/>
</dbReference>
<dbReference type="GO" id="GO:0016787">
    <property type="term" value="F:hydrolase activity"/>
    <property type="evidence" value="ECO:0007669"/>
    <property type="project" value="UniProtKB-KW"/>
</dbReference>
<dbReference type="eggNOG" id="COG1203">
    <property type="taxonomic scope" value="Bacteria"/>
</dbReference>
<dbReference type="Pfam" id="PF18019">
    <property type="entry name" value="Cas3_HD"/>
    <property type="match status" value="1"/>
</dbReference>
<keyword evidence="3" id="KW-0540">Nuclease</keyword>
<dbReference type="InterPro" id="IPR001650">
    <property type="entry name" value="Helicase_C-like"/>
</dbReference>
<keyword evidence="7" id="KW-0347">Helicase</keyword>
<protein>
    <submittedName>
        <fullName evidence="14">CRISPR-associated helicase Cas3</fullName>
    </submittedName>
</protein>
<dbReference type="PANTHER" id="PTHR47959:SF16">
    <property type="entry name" value="CRISPR-ASSOCIATED NUCLEASE_HELICASE CAS3-RELATED"/>
    <property type="match status" value="1"/>
</dbReference>
<dbReference type="AlphaFoldDB" id="D5V723"/>
<dbReference type="PROSITE" id="PS51192">
    <property type="entry name" value="HELICASE_ATP_BIND_1"/>
    <property type="match status" value="1"/>
</dbReference>
<sequence length="738" mass="87091">MKILAKKIVEDEQIKTQTLQEHTNWVMEEALKLIDDKSLSKVSIVSGWKKEKILDLIFFSCYFHDIGKATIEFQNTINNGTNSYHSLYSVSVLNQINEFNISGEEDSTINLLLTLCLTHHTLLPYNSNNAYFTFLDSVENIFFNYKDSYKNYLNKECLYDFDFEIEEDIEDILFDIEDDLKYIKENHKLRTLYTYCSGILNFADWLASARFNKSLPKTYFEKIPTKEIFLEQLSENNPSFKKLRDFQDDLSILGKSVLVEIPTGEGKTEGSLLWAIKNLYDKNSKVIYTLPTQVTSNKLYERVTSLFDKNECGLIHSSSKLYLEKEYEKEHGLVDDFFKSEITFNKNFSKPVTVSTIDSLLKFFINIGRFNIATKNYLNSVVIIDEVHCYDFKLMGFLKKFLELCNEFDVKVCLMSASIPKKIKELLGIENYPIITEKKLFKKKANEIIKIDEELDENFDLIIKKFKENKNILIIRNSVKSATDTYKKLRDDYGIDEDDLILYHSTFKKRDKNQKEKDIFDKLDGNKPFILIATQIVEISLDIDFDIMFTDNAPIDSLIQRFGRVNRKKDEIKKGVIYIFKYEKEFPYKSKYLIQITFDTIENGYFELGEYVKWLNIVYDKVFKNDIKINNEIDILFKQGYKKYDDVLKELDGIKKSEDNYDLRHIEQSKVDYLLVDDFLDDNIDSKKFHEYTISLPNYYGKKYLYMSQKESFYKVLDLKYNYRQGLLIDDDKSCEFM</sequence>
<dbReference type="GO" id="GO:0003676">
    <property type="term" value="F:nucleic acid binding"/>
    <property type="evidence" value="ECO:0007669"/>
    <property type="project" value="InterPro"/>
</dbReference>
<dbReference type="InterPro" id="IPR002464">
    <property type="entry name" value="DNA/RNA_helicase_DEAH_CS"/>
</dbReference>
<dbReference type="PROSITE" id="PS00690">
    <property type="entry name" value="DEAH_ATP_HELICASE"/>
    <property type="match status" value="1"/>
</dbReference>
<dbReference type="GO" id="GO:0046872">
    <property type="term" value="F:metal ion binding"/>
    <property type="evidence" value="ECO:0007669"/>
    <property type="project" value="UniProtKB-KW"/>
</dbReference>
<evidence type="ECO:0000256" key="9">
    <source>
        <dbReference type="ARBA" id="ARBA00023118"/>
    </source>
</evidence>
<dbReference type="PROSITE" id="PS51643">
    <property type="entry name" value="HD_CAS3"/>
    <property type="match status" value="1"/>
</dbReference>
<organism evidence="14 15">
    <name type="scientific">Arcobacter nitrofigilis (strain ATCC 33309 / DSM 7299 / CCUG 15893 / LMG 7604 / NCTC 12251 / CI)</name>
    <name type="common">Campylobacter nitrofigilis</name>
    <dbReference type="NCBI Taxonomy" id="572480"/>
    <lineage>
        <taxon>Bacteria</taxon>
        <taxon>Pseudomonadati</taxon>
        <taxon>Campylobacterota</taxon>
        <taxon>Epsilonproteobacteria</taxon>
        <taxon>Campylobacterales</taxon>
        <taxon>Arcobacteraceae</taxon>
        <taxon>Arcobacter</taxon>
    </lineage>
</organism>
<dbReference type="GO" id="GO:0004518">
    <property type="term" value="F:nuclease activity"/>
    <property type="evidence" value="ECO:0007669"/>
    <property type="project" value="UniProtKB-KW"/>
</dbReference>
<dbReference type="GO" id="GO:0051607">
    <property type="term" value="P:defense response to virus"/>
    <property type="evidence" value="ECO:0007669"/>
    <property type="project" value="UniProtKB-KW"/>
</dbReference>
<dbReference type="KEGG" id="ant:Arnit_2795"/>
<evidence type="ECO:0000256" key="2">
    <source>
        <dbReference type="ARBA" id="ARBA00009046"/>
    </source>
</evidence>
<dbReference type="OrthoDB" id="9810236at2"/>
<comment type="similarity">
    <text evidence="10">Belongs to the DEAD box helicase family.</text>
</comment>
<evidence type="ECO:0000259" key="11">
    <source>
        <dbReference type="PROSITE" id="PS51192"/>
    </source>
</evidence>
<feature type="domain" description="HD Cas3-type" evidence="13">
    <location>
        <begin position="12"/>
        <end position="206"/>
    </location>
</feature>
<evidence type="ECO:0000256" key="1">
    <source>
        <dbReference type="ARBA" id="ARBA00006847"/>
    </source>
</evidence>
<dbReference type="SMART" id="SM00487">
    <property type="entry name" value="DEXDc"/>
    <property type="match status" value="1"/>
</dbReference>
<dbReference type="Gene3D" id="1.10.3210.30">
    <property type="match status" value="1"/>
</dbReference>
<evidence type="ECO:0000256" key="7">
    <source>
        <dbReference type="ARBA" id="ARBA00022806"/>
    </source>
</evidence>
<keyword evidence="5" id="KW-0547">Nucleotide-binding</keyword>
<keyword evidence="8" id="KW-0067">ATP-binding</keyword>
<evidence type="ECO:0000259" key="12">
    <source>
        <dbReference type="PROSITE" id="PS51194"/>
    </source>
</evidence>
<dbReference type="GO" id="GO:0005829">
    <property type="term" value="C:cytosol"/>
    <property type="evidence" value="ECO:0007669"/>
    <property type="project" value="TreeGrafter"/>
</dbReference>
<accession>D5V723</accession>
<name>D5V723_ARCNC</name>
<evidence type="ECO:0000313" key="14">
    <source>
        <dbReference type="EMBL" id="ADG94443.1"/>
    </source>
</evidence>
<evidence type="ECO:0000256" key="4">
    <source>
        <dbReference type="ARBA" id="ARBA00022723"/>
    </source>
</evidence>
<dbReference type="HOGENOM" id="CLU_013108_0_0_7"/>
<dbReference type="Proteomes" id="UP000000939">
    <property type="component" value="Chromosome"/>
</dbReference>
<dbReference type="InterPro" id="IPR027417">
    <property type="entry name" value="P-loop_NTPase"/>
</dbReference>
<evidence type="ECO:0000256" key="10">
    <source>
        <dbReference type="ARBA" id="ARBA00038437"/>
    </source>
</evidence>
<dbReference type="PANTHER" id="PTHR47959">
    <property type="entry name" value="ATP-DEPENDENT RNA HELICASE RHLE-RELATED"/>
    <property type="match status" value="1"/>
</dbReference>
<dbReference type="InterPro" id="IPR006483">
    <property type="entry name" value="CRISPR-assoc_Cas3_HD"/>
</dbReference>
<evidence type="ECO:0000256" key="6">
    <source>
        <dbReference type="ARBA" id="ARBA00022801"/>
    </source>
</evidence>
<dbReference type="InterPro" id="IPR011545">
    <property type="entry name" value="DEAD/DEAH_box_helicase_dom"/>
</dbReference>